<keyword evidence="1" id="KW-1133">Transmembrane helix</keyword>
<feature type="transmembrane region" description="Helical" evidence="1">
    <location>
        <begin position="190"/>
        <end position="213"/>
    </location>
</feature>
<dbReference type="Pfam" id="PF02517">
    <property type="entry name" value="Rce1-like"/>
    <property type="match status" value="1"/>
</dbReference>
<feature type="transmembrane region" description="Helical" evidence="1">
    <location>
        <begin position="85"/>
        <end position="107"/>
    </location>
</feature>
<feature type="transmembrane region" description="Helical" evidence="1">
    <location>
        <begin position="167"/>
        <end position="184"/>
    </location>
</feature>
<protein>
    <recommendedName>
        <fullName evidence="2">CAAX prenyl protease 2/Lysostaphin resistance protein A-like domain-containing protein</fullName>
    </recommendedName>
</protein>
<accession>A0A2V4AQW7</accession>
<comment type="caution">
    <text evidence="3">The sequence shown here is derived from an EMBL/GenBank/DDBJ whole genome shotgun (WGS) entry which is preliminary data.</text>
</comment>
<keyword evidence="1" id="KW-0812">Transmembrane</keyword>
<dbReference type="EMBL" id="MASW01000005">
    <property type="protein sequence ID" value="PXY23007.1"/>
    <property type="molecule type" value="Genomic_DNA"/>
</dbReference>
<name>A0A2V4AQW7_9PSEU</name>
<dbReference type="Proteomes" id="UP000249915">
    <property type="component" value="Unassembled WGS sequence"/>
</dbReference>
<evidence type="ECO:0000259" key="2">
    <source>
        <dbReference type="Pfam" id="PF02517"/>
    </source>
</evidence>
<feature type="transmembrane region" description="Helical" evidence="1">
    <location>
        <begin position="36"/>
        <end position="64"/>
    </location>
</feature>
<keyword evidence="1" id="KW-0472">Membrane</keyword>
<dbReference type="AlphaFoldDB" id="A0A2V4AQW7"/>
<proteinExistence type="predicted"/>
<dbReference type="GO" id="GO:0004175">
    <property type="term" value="F:endopeptidase activity"/>
    <property type="evidence" value="ECO:0007669"/>
    <property type="project" value="UniProtKB-ARBA"/>
</dbReference>
<evidence type="ECO:0000313" key="3">
    <source>
        <dbReference type="EMBL" id="PXY23007.1"/>
    </source>
</evidence>
<dbReference type="GO" id="GO:0080120">
    <property type="term" value="P:CAAX-box protein maturation"/>
    <property type="evidence" value="ECO:0007669"/>
    <property type="project" value="UniProtKB-ARBA"/>
</dbReference>
<gene>
    <name evidence="3" type="ORF">BAY60_23975</name>
</gene>
<organism evidence="3 4">
    <name type="scientific">Prauserella muralis</name>
    <dbReference type="NCBI Taxonomy" id="588067"/>
    <lineage>
        <taxon>Bacteria</taxon>
        <taxon>Bacillati</taxon>
        <taxon>Actinomycetota</taxon>
        <taxon>Actinomycetes</taxon>
        <taxon>Pseudonocardiales</taxon>
        <taxon>Pseudonocardiaceae</taxon>
        <taxon>Prauserella</taxon>
    </lineage>
</organism>
<keyword evidence="4" id="KW-1185">Reference proteome</keyword>
<reference evidence="3 4" key="1">
    <citation type="submission" date="2016-07" db="EMBL/GenBank/DDBJ databases">
        <title>Draft genome sequence of Prauserella muralis DSM 45305, isolated from a mould-covered wall in an indoor environment.</title>
        <authorList>
            <person name="Ruckert C."/>
            <person name="Albersmeier A."/>
            <person name="Jiang C.-L."/>
            <person name="Jiang Y."/>
            <person name="Kalinowski J."/>
            <person name="Schneider O."/>
            <person name="Winkler A."/>
            <person name="Zotchev S.B."/>
        </authorList>
    </citation>
    <scope>NUCLEOTIDE SEQUENCE [LARGE SCALE GENOMIC DNA]</scope>
    <source>
        <strain evidence="3 4">DSM 45305</strain>
    </source>
</reference>
<feature type="transmembrane region" description="Helical" evidence="1">
    <location>
        <begin position="127"/>
        <end position="146"/>
    </location>
</feature>
<dbReference type="InterPro" id="IPR003675">
    <property type="entry name" value="Rce1/LyrA-like_dom"/>
</dbReference>
<evidence type="ECO:0000256" key="1">
    <source>
        <dbReference type="SAM" id="Phobius"/>
    </source>
</evidence>
<feature type="domain" description="CAAX prenyl protease 2/Lysostaphin resistance protein A-like" evidence="2">
    <location>
        <begin position="131"/>
        <end position="220"/>
    </location>
</feature>
<evidence type="ECO:0000313" key="4">
    <source>
        <dbReference type="Proteomes" id="UP000249915"/>
    </source>
</evidence>
<sequence>MLLVFLVAEAVWLAASVLVLVPFAVADPALADRQRLTIWPLVTLLVVPTLLAALVAVGGTALLGGGSRQHRVRRELALHWDWRDIRAGLLIGLGGLLITVPAAALWATWAGSDANSAVGEAFEGRQLAPAAAVVVFLAVWLLAPLGEEVLYRGVLWRAMEHWRWNRWLVFAVTTVVFSVAHLELLRTPLLLVISIPVGLARLFTGNVLASVVAHQTNNFLPAVGLLLATTG</sequence>